<dbReference type="Gene3D" id="3.30.70.100">
    <property type="match status" value="1"/>
</dbReference>
<evidence type="ECO:0000256" key="5">
    <source>
        <dbReference type="ARBA" id="ARBA00022692"/>
    </source>
</evidence>
<name>A0A263BUU3_9BACI</name>
<dbReference type="Gene3D" id="2.30.30.60">
    <property type="match status" value="1"/>
</dbReference>
<dbReference type="SUPFAM" id="SSF82861">
    <property type="entry name" value="Mechanosensitive channel protein MscS (YggB), transmembrane region"/>
    <property type="match status" value="1"/>
</dbReference>
<sequence length="285" mass="32103">MTKPILSNFFVQLFLVILIAYFSVVIIRIAVQRFFAKTDFLSERREKTLESMIVSIAQYAASIGIIIFALSHFVEIGKLLAGAGVIGIIVGFGAQSLIKDILSGVTLLYEKQLHKGDFITVNNEYSGTVEEIGLRLLKIRQWSGKLLTIRNGEVSEILNFNMHKMRVIEKVAISFQENPAKVMNVLEGACNELNAKHTNFLLKTPTGEIIEKFQVYGMTSVNATFRGYEYTVIGLVEDKIYFTAAKNVRLTIAQHLYNEGIQMAEENVRLLSRTMNTKETAYEKS</sequence>
<comment type="similarity">
    <text evidence="3">Belongs to the MscS (TC 1.A.23) family.</text>
</comment>
<dbReference type="InterPro" id="IPR023408">
    <property type="entry name" value="MscS_beta-dom_sf"/>
</dbReference>
<feature type="transmembrane region" description="Helical" evidence="8">
    <location>
        <begin position="79"/>
        <end position="98"/>
    </location>
</feature>
<keyword evidence="5 8" id="KW-0812">Transmembrane</keyword>
<dbReference type="PANTHER" id="PTHR30460">
    <property type="entry name" value="MODERATE CONDUCTANCE MECHANOSENSITIVE CHANNEL YBIO"/>
    <property type="match status" value="1"/>
</dbReference>
<keyword evidence="6 8" id="KW-1133">Transmembrane helix</keyword>
<evidence type="ECO:0000256" key="8">
    <source>
        <dbReference type="SAM" id="Phobius"/>
    </source>
</evidence>
<dbReference type="Pfam" id="PF00924">
    <property type="entry name" value="MS_channel_2nd"/>
    <property type="match status" value="1"/>
</dbReference>
<keyword evidence="4" id="KW-1003">Cell membrane</keyword>
<protein>
    <submittedName>
        <fullName evidence="10">Mechanosensitive ion channel protein MscS</fullName>
    </submittedName>
</protein>
<dbReference type="AlphaFoldDB" id="A0A263BUU3"/>
<feature type="transmembrane region" description="Helical" evidence="8">
    <location>
        <begin position="52"/>
        <end position="73"/>
    </location>
</feature>
<reference evidence="10 11" key="2">
    <citation type="submission" date="2017-09" db="EMBL/GenBank/DDBJ databases">
        <title>Bacillus patelloidae sp. nov., isolated from the intestinal tract of a marine limpet.</title>
        <authorList>
            <person name="Liu R."/>
            <person name="Dong C."/>
            <person name="Shao Z."/>
        </authorList>
    </citation>
    <scope>NUCLEOTIDE SEQUENCE [LARGE SCALE GENOMIC DNA]</scope>
    <source>
        <strain evidence="10 11">SA5d-4</strain>
    </source>
</reference>
<organism evidence="10 11">
    <name type="scientific">Lottiidibacillus patelloidae</name>
    <dbReference type="NCBI Taxonomy" id="2670334"/>
    <lineage>
        <taxon>Bacteria</taxon>
        <taxon>Bacillati</taxon>
        <taxon>Bacillota</taxon>
        <taxon>Bacilli</taxon>
        <taxon>Bacillales</taxon>
        <taxon>Bacillaceae</taxon>
        <taxon>Lottiidibacillus</taxon>
    </lineage>
</organism>
<dbReference type="InterPro" id="IPR045276">
    <property type="entry name" value="YbiO_bact"/>
</dbReference>
<proteinExistence type="inferred from homology"/>
<feature type="domain" description="Mechanosensitive ion channel MscS" evidence="9">
    <location>
        <begin position="97"/>
        <end position="161"/>
    </location>
</feature>
<dbReference type="SUPFAM" id="SSF50182">
    <property type="entry name" value="Sm-like ribonucleoproteins"/>
    <property type="match status" value="1"/>
</dbReference>
<dbReference type="InterPro" id="IPR010920">
    <property type="entry name" value="LSM_dom_sf"/>
</dbReference>
<evidence type="ECO:0000313" key="11">
    <source>
        <dbReference type="Proteomes" id="UP000217083"/>
    </source>
</evidence>
<evidence type="ECO:0000256" key="6">
    <source>
        <dbReference type="ARBA" id="ARBA00022989"/>
    </source>
</evidence>
<evidence type="ECO:0000256" key="4">
    <source>
        <dbReference type="ARBA" id="ARBA00022475"/>
    </source>
</evidence>
<evidence type="ECO:0000313" key="10">
    <source>
        <dbReference type="EMBL" id="OZM57097.1"/>
    </source>
</evidence>
<evidence type="ECO:0000259" key="9">
    <source>
        <dbReference type="Pfam" id="PF00924"/>
    </source>
</evidence>
<dbReference type="EMBL" id="NPIA01000004">
    <property type="protein sequence ID" value="OZM57097.1"/>
    <property type="molecule type" value="Genomic_DNA"/>
</dbReference>
<dbReference type="GO" id="GO:0008381">
    <property type="term" value="F:mechanosensitive monoatomic ion channel activity"/>
    <property type="evidence" value="ECO:0007669"/>
    <property type="project" value="InterPro"/>
</dbReference>
<dbReference type="Gene3D" id="1.10.287.1260">
    <property type="match status" value="1"/>
</dbReference>
<gene>
    <name evidence="10" type="ORF">CIB95_09715</name>
</gene>
<keyword evidence="11" id="KW-1185">Reference proteome</keyword>
<dbReference type="InterPro" id="IPR011014">
    <property type="entry name" value="MscS_channel_TM-2"/>
</dbReference>
<comment type="subcellular location">
    <subcellularLocation>
        <location evidence="2">Cell membrane</location>
    </subcellularLocation>
    <subcellularLocation>
        <location evidence="1">Membrane</location>
        <topology evidence="1">Multi-pass membrane protein</topology>
    </subcellularLocation>
</comment>
<keyword evidence="7 8" id="KW-0472">Membrane</keyword>
<dbReference type="GO" id="GO:0005886">
    <property type="term" value="C:plasma membrane"/>
    <property type="evidence" value="ECO:0007669"/>
    <property type="project" value="UniProtKB-SubCell"/>
</dbReference>
<feature type="transmembrane region" description="Helical" evidence="8">
    <location>
        <begin position="6"/>
        <end position="31"/>
    </location>
</feature>
<dbReference type="InterPro" id="IPR006685">
    <property type="entry name" value="MscS_channel_2nd"/>
</dbReference>
<dbReference type="PANTHER" id="PTHR30460:SF1">
    <property type="entry name" value="MECHANOSENSITIVE ION CHANNEL"/>
    <property type="match status" value="1"/>
</dbReference>
<evidence type="ECO:0000256" key="7">
    <source>
        <dbReference type="ARBA" id="ARBA00023136"/>
    </source>
</evidence>
<evidence type="ECO:0000256" key="1">
    <source>
        <dbReference type="ARBA" id="ARBA00004141"/>
    </source>
</evidence>
<comment type="caution">
    <text evidence="10">The sequence shown here is derived from an EMBL/GenBank/DDBJ whole genome shotgun (WGS) entry which is preliminary data.</text>
</comment>
<dbReference type="Proteomes" id="UP000217083">
    <property type="component" value="Unassembled WGS sequence"/>
</dbReference>
<evidence type="ECO:0000256" key="3">
    <source>
        <dbReference type="ARBA" id="ARBA00008017"/>
    </source>
</evidence>
<accession>A0A263BUU3</accession>
<evidence type="ECO:0000256" key="2">
    <source>
        <dbReference type="ARBA" id="ARBA00004236"/>
    </source>
</evidence>
<reference evidence="11" key="1">
    <citation type="submission" date="2017-08" db="EMBL/GenBank/DDBJ databases">
        <authorList>
            <person name="Huang Z."/>
        </authorList>
    </citation>
    <scope>NUCLEOTIDE SEQUENCE [LARGE SCALE GENOMIC DNA]</scope>
    <source>
        <strain evidence="11">SA5d-4</strain>
    </source>
</reference>